<accession>A0ABY6GMP6</accession>
<dbReference type="PRINTS" id="PR00046">
    <property type="entry name" value="SIGMA70FCT"/>
</dbReference>
<comment type="subunit">
    <text evidence="7">Interacts with the RNA polymerase core enzyme.</text>
</comment>
<name>A0ABY6GMP6_9GAMM</name>
<keyword evidence="2 7" id="KW-0805">Transcription regulation</keyword>
<dbReference type="HAMAP" id="MF_00961">
    <property type="entry name" value="Sigma70_RpoH"/>
    <property type="match status" value="1"/>
</dbReference>
<proteinExistence type="inferred from homology"/>
<feature type="short sequence motif" description="Interaction with polymerase core subunit RpoC" evidence="7">
    <location>
        <begin position="78"/>
        <end position="81"/>
    </location>
</feature>
<evidence type="ECO:0000256" key="8">
    <source>
        <dbReference type="NCBIfam" id="TIGR02392"/>
    </source>
</evidence>
<comment type="subcellular location">
    <subcellularLocation>
        <location evidence="7">Cytoplasm</location>
    </subcellularLocation>
</comment>
<dbReference type="InterPro" id="IPR007627">
    <property type="entry name" value="RNA_pol_sigma70_r2"/>
</dbReference>
<feature type="domain" description="RNA polymerase sigma-70" evidence="10">
    <location>
        <begin position="252"/>
        <end position="278"/>
    </location>
</feature>
<dbReference type="InterPro" id="IPR000943">
    <property type="entry name" value="RNA_pol_sigma70"/>
</dbReference>
<keyword evidence="3 7" id="KW-0346">Stress response</keyword>
<dbReference type="PROSITE" id="PS00715">
    <property type="entry name" value="SIGMA70_1"/>
    <property type="match status" value="1"/>
</dbReference>
<evidence type="ECO:0000259" key="10">
    <source>
        <dbReference type="PROSITE" id="PS00716"/>
    </source>
</evidence>
<evidence type="ECO:0000313" key="12">
    <source>
        <dbReference type="Proteomes" id="UP001163255"/>
    </source>
</evidence>
<reference evidence="11" key="1">
    <citation type="submission" date="2022-10" db="EMBL/GenBank/DDBJ databases">
        <title>Completed Genome Sequence of two octocoral isolated bacterium, Endozoicomonas euniceicola EF212T and Endozoicomonas gorgoniicola PS125T.</title>
        <authorList>
            <person name="Chiou Y.-J."/>
            <person name="Chen Y.-H."/>
        </authorList>
    </citation>
    <scope>NUCLEOTIDE SEQUENCE</scope>
    <source>
        <strain evidence="11">EF212</strain>
    </source>
</reference>
<dbReference type="Gene3D" id="1.20.120.1810">
    <property type="match status" value="1"/>
</dbReference>
<dbReference type="PANTHER" id="PTHR30376">
    <property type="entry name" value="SIGMA FACTOR RPOH HEAT SHOCK RELATED"/>
    <property type="match status" value="1"/>
</dbReference>
<dbReference type="EMBL" id="CP103300">
    <property type="protein sequence ID" value="UYM14002.1"/>
    <property type="molecule type" value="Genomic_DNA"/>
</dbReference>
<keyword evidence="1 7" id="KW-0963">Cytoplasm</keyword>
<feature type="domain" description="RNA polymerase sigma-70" evidence="9">
    <location>
        <begin position="78"/>
        <end position="91"/>
    </location>
</feature>
<dbReference type="SUPFAM" id="SSF88946">
    <property type="entry name" value="Sigma2 domain of RNA polymerase sigma factors"/>
    <property type="match status" value="1"/>
</dbReference>
<protein>
    <recommendedName>
        <fullName evidence="7 8">RNA polymerase sigma factor RpoH</fullName>
    </recommendedName>
    <alternativeName>
        <fullName evidence="7">RNA polymerase sigma-32 factor</fullName>
    </alternativeName>
</protein>
<dbReference type="NCBIfam" id="TIGR02392">
    <property type="entry name" value="rpoH_proteo"/>
    <property type="match status" value="1"/>
</dbReference>
<dbReference type="CDD" id="cd06171">
    <property type="entry name" value="Sigma70_r4"/>
    <property type="match status" value="1"/>
</dbReference>
<evidence type="ECO:0000256" key="5">
    <source>
        <dbReference type="ARBA" id="ARBA00023125"/>
    </source>
</evidence>
<dbReference type="InterPro" id="IPR014284">
    <property type="entry name" value="RNA_pol_sigma-70_dom"/>
</dbReference>
<dbReference type="InterPro" id="IPR013324">
    <property type="entry name" value="RNA_pol_sigma_r3/r4-like"/>
</dbReference>
<evidence type="ECO:0000256" key="7">
    <source>
        <dbReference type="HAMAP-Rule" id="MF_00961"/>
    </source>
</evidence>
<comment type="caution">
    <text evidence="7">Lacks conserved residue(s) required for the propagation of feature annotation.</text>
</comment>
<keyword evidence="12" id="KW-1185">Reference proteome</keyword>
<dbReference type="PROSITE" id="PS00716">
    <property type="entry name" value="SIGMA70_2"/>
    <property type="match status" value="1"/>
</dbReference>
<keyword evidence="4 7" id="KW-0731">Sigma factor</keyword>
<organism evidence="11 12">
    <name type="scientific">Endozoicomonas euniceicola</name>
    <dbReference type="NCBI Taxonomy" id="1234143"/>
    <lineage>
        <taxon>Bacteria</taxon>
        <taxon>Pseudomonadati</taxon>
        <taxon>Pseudomonadota</taxon>
        <taxon>Gammaproteobacteria</taxon>
        <taxon>Oceanospirillales</taxon>
        <taxon>Endozoicomonadaceae</taxon>
        <taxon>Endozoicomonas</taxon>
    </lineage>
</organism>
<dbReference type="PANTHER" id="PTHR30376:SF3">
    <property type="entry name" value="RNA POLYMERASE SIGMA FACTOR RPOH"/>
    <property type="match status" value="1"/>
</dbReference>
<dbReference type="NCBIfam" id="TIGR02937">
    <property type="entry name" value="sigma70-ECF"/>
    <property type="match status" value="1"/>
</dbReference>
<evidence type="ECO:0000256" key="1">
    <source>
        <dbReference type="ARBA" id="ARBA00022490"/>
    </source>
</evidence>
<feature type="region of interest" description="Sigma-70 factor domain-2" evidence="7">
    <location>
        <begin position="54"/>
        <end position="123"/>
    </location>
</feature>
<evidence type="ECO:0000256" key="3">
    <source>
        <dbReference type="ARBA" id="ARBA00023016"/>
    </source>
</evidence>
<comment type="similarity">
    <text evidence="7">Belongs to the sigma-70 factor family. RpoH subfamily.</text>
</comment>
<dbReference type="InterPro" id="IPR050813">
    <property type="entry name" value="Sigma-70_Factor"/>
</dbReference>
<dbReference type="NCBIfam" id="NF005143">
    <property type="entry name" value="PRK06596.1"/>
    <property type="match status" value="1"/>
</dbReference>
<evidence type="ECO:0000256" key="2">
    <source>
        <dbReference type="ARBA" id="ARBA00023015"/>
    </source>
</evidence>
<comment type="function">
    <text evidence="7">Sigma factors are initiation factors that promote the attachment of RNA polymerase to specific initiation sites and are then released. This sigma factor is involved in regulation of expression of heat shock genes.</text>
</comment>
<dbReference type="Pfam" id="PF04542">
    <property type="entry name" value="Sigma70_r2"/>
    <property type="match status" value="1"/>
</dbReference>
<dbReference type="Gene3D" id="1.10.10.10">
    <property type="entry name" value="Winged helix-like DNA-binding domain superfamily/Winged helix DNA-binding domain"/>
    <property type="match status" value="1"/>
</dbReference>
<keyword evidence="6 7" id="KW-0804">Transcription</keyword>
<evidence type="ECO:0000256" key="6">
    <source>
        <dbReference type="ARBA" id="ARBA00023163"/>
    </source>
</evidence>
<evidence type="ECO:0000313" key="11">
    <source>
        <dbReference type="EMBL" id="UYM14002.1"/>
    </source>
</evidence>
<dbReference type="InterPro" id="IPR036388">
    <property type="entry name" value="WH-like_DNA-bd_sf"/>
</dbReference>
<dbReference type="Pfam" id="PF04545">
    <property type="entry name" value="Sigma70_r4"/>
    <property type="match status" value="1"/>
</dbReference>
<keyword evidence="5 7" id="KW-0238">DNA-binding</keyword>
<feature type="DNA-binding region" description="H-T-H motif" evidence="7">
    <location>
        <begin position="253"/>
        <end position="272"/>
    </location>
</feature>
<evidence type="ECO:0000259" key="9">
    <source>
        <dbReference type="PROSITE" id="PS00715"/>
    </source>
</evidence>
<dbReference type="InterPro" id="IPR007630">
    <property type="entry name" value="RNA_pol_sigma70_r4"/>
</dbReference>
<dbReference type="Proteomes" id="UP001163255">
    <property type="component" value="Chromosome"/>
</dbReference>
<sequence length="293" mass="32901">MGTSLQPVDMLVPGRNIEAYIQGVSSIAVLSAEEERSLADRLYYKNDLEAARQLVMSHLRFVVHIAKSYTGYGLPISDLVQEGNVGLMKAVKRFNPEVGVRLVSFAVHWIKAEIHEFILKNWRIVKVATTKAQRKLFFNLRSSKKRLAWFTSDEVKSVASDLGVEPNVVREMEGRMAGQDTAFDGYAADDDDQSYQAPVHYLEDKSHDPATLLEDNDWAQSSVNMLRNALAQLDERSQDILQQRWLSEEKATLHELADKYGVSAERIRQLEKNAMKKVKTAISADGCGSPATT</sequence>
<dbReference type="InterPro" id="IPR013325">
    <property type="entry name" value="RNA_pol_sigma_r2"/>
</dbReference>
<gene>
    <name evidence="7 11" type="primary">rpoH</name>
    <name evidence="11" type="ORF">NX720_13880</name>
</gene>
<dbReference type="SUPFAM" id="SSF88659">
    <property type="entry name" value="Sigma3 and sigma4 domains of RNA polymerase sigma factors"/>
    <property type="match status" value="1"/>
</dbReference>
<dbReference type="InterPro" id="IPR012759">
    <property type="entry name" value="RNA_pol_sigma_RpoH_proteobac"/>
</dbReference>
<evidence type="ECO:0000256" key="4">
    <source>
        <dbReference type="ARBA" id="ARBA00023082"/>
    </source>
</evidence>
<dbReference type="RefSeq" id="WP_262595402.1">
    <property type="nucleotide sequence ID" value="NZ_CP103300.1"/>
</dbReference>